<reference evidence="1 2" key="2">
    <citation type="journal article" date="2016" name="J. Biotechnol.">
        <title>Complete genome sequence of Arthrobacter alpinus ERGS4:06, a yellow pigmented bacterium tolerant to cold and radiations isolated from Sikkim Himalaya.</title>
        <authorList>
            <person name="Kumar R."/>
            <person name="Singh D."/>
            <person name="Swarnkar M.K."/>
            <person name="Singh A.K."/>
            <person name="Kumar S."/>
        </authorList>
    </citation>
    <scope>NUCLEOTIDE SEQUENCE [LARGE SCALE GENOMIC DNA]</scope>
    <source>
        <strain evidence="1 2">ERGS4:06</strain>
    </source>
</reference>
<dbReference type="Proteomes" id="UP000059574">
    <property type="component" value="Chromosome"/>
</dbReference>
<evidence type="ECO:0000313" key="2">
    <source>
        <dbReference type="Proteomes" id="UP000059574"/>
    </source>
</evidence>
<accession>A0A0S2LVG5</accession>
<dbReference type="OrthoDB" id="4734732at2"/>
<protein>
    <submittedName>
        <fullName evidence="1">Uncharacterized protein</fullName>
    </submittedName>
</protein>
<name>A0A0S2LVG5_9MICC</name>
<evidence type="ECO:0000313" key="1">
    <source>
        <dbReference type="EMBL" id="ALO65514.1"/>
    </source>
</evidence>
<dbReference type="AlphaFoldDB" id="A0A0S2LVG5"/>
<organism evidence="1 2">
    <name type="scientific">Arthrobacter alpinus</name>
    <dbReference type="NCBI Taxonomy" id="656366"/>
    <lineage>
        <taxon>Bacteria</taxon>
        <taxon>Bacillati</taxon>
        <taxon>Actinomycetota</taxon>
        <taxon>Actinomycetes</taxon>
        <taxon>Micrococcales</taxon>
        <taxon>Micrococcaceae</taxon>
        <taxon>Arthrobacter</taxon>
    </lineage>
</organism>
<gene>
    <name evidence="1" type="ORF">AS189_02160</name>
</gene>
<proteinExistence type="predicted"/>
<dbReference type="RefSeq" id="WP_062286012.1">
    <property type="nucleotide sequence ID" value="NZ_CP013200.1"/>
</dbReference>
<sequence>MEIHLWWLEIELPAKQWLRENTGAGQVPSHVVAAVETAGGTMTNGTLSDREWEFIVTQSEFVD</sequence>
<reference evidence="2" key="1">
    <citation type="submission" date="2015-11" db="EMBL/GenBank/DDBJ databases">
        <authorList>
            <person name="Kumar R."/>
            <person name="Singh D."/>
            <person name="Swarnkar M.K."/>
            <person name="Singh A.K."/>
            <person name="Kumar S."/>
        </authorList>
    </citation>
    <scope>NUCLEOTIDE SEQUENCE [LARGE SCALE GENOMIC DNA]</scope>
    <source>
        <strain evidence="2">ERGS4:06</strain>
    </source>
</reference>
<dbReference type="EMBL" id="CP013200">
    <property type="protein sequence ID" value="ALO65514.1"/>
    <property type="molecule type" value="Genomic_DNA"/>
</dbReference>